<dbReference type="RefSeq" id="WP_173236091.1">
    <property type="nucleotide sequence ID" value="NZ_AP022839.1"/>
</dbReference>
<evidence type="ECO:0000313" key="2">
    <source>
        <dbReference type="EMBL" id="BCA94115.1"/>
    </source>
</evidence>
<gene>
    <name evidence="2" type="ORF">TUM19329_04760</name>
</gene>
<evidence type="ECO:0000313" key="3">
    <source>
        <dbReference type="Proteomes" id="UP000502894"/>
    </source>
</evidence>
<keyword evidence="3" id="KW-1185">Reference proteome</keyword>
<evidence type="ECO:0000256" key="1">
    <source>
        <dbReference type="SAM" id="MobiDB-lite"/>
    </source>
</evidence>
<feature type="compositionally biased region" description="Basic and acidic residues" evidence="1">
    <location>
        <begin position="39"/>
        <end position="50"/>
    </location>
</feature>
<organism evidence="2 3">
    <name type="scientific">Legionella antarctica</name>
    <dbReference type="NCBI Taxonomy" id="2708020"/>
    <lineage>
        <taxon>Bacteria</taxon>
        <taxon>Pseudomonadati</taxon>
        <taxon>Pseudomonadota</taxon>
        <taxon>Gammaproteobacteria</taxon>
        <taxon>Legionellales</taxon>
        <taxon>Legionellaceae</taxon>
        <taxon>Legionella</taxon>
    </lineage>
</organism>
<dbReference type="AlphaFoldDB" id="A0A6F8T0E2"/>
<proteinExistence type="predicted"/>
<sequence length="80" mass="8996">MTIHSSYSKMLPRMDGNSNSKMTDKVDTITPETETETETETKEHLPREFTKPQLTPSMEMGNLLTKILGPSASKKHSPMD</sequence>
<reference evidence="2" key="1">
    <citation type="journal article" date="2020" name="Microbiol. Resour. Announc.">
        <title>Complete Genome Sequence of Novel Psychrotolerant Legionella Strain TUM19329, Isolated from Antarctic Lake Sediment.</title>
        <authorList>
            <person name="Shimada S."/>
            <person name="Nakai R."/>
            <person name="Aoki K."/>
            <person name="Shimoeda N."/>
            <person name="Ohno G."/>
            <person name="Miyazaki Y."/>
            <person name="Kudoh S."/>
            <person name="Imura S."/>
            <person name="Watanabe K."/>
            <person name="Ishii Y."/>
            <person name="Tateda K."/>
        </authorList>
    </citation>
    <scope>NUCLEOTIDE SEQUENCE [LARGE SCALE GENOMIC DNA]</scope>
    <source>
        <strain evidence="2">TUM19329</strain>
    </source>
</reference>
<dbReference type="Proteomes" id="UP000502894">
    <property type="component" value="Chromosome"/>
</dbReference>
<feature type="region of interest" description="Disordered" evidence="1">
    <location>
        <begin position="1"/>
        <end position="58"/>
    </location>
</feature>
<dbReference type="EMBL" id="AP022839">
    <property type="protein sequence ID" value="BCA94115.1"/>
    <property type="molecule type" value="Genomic_DNA"/>
</dbReference>
<name>A0A6F8T0E2_9GAMM</name>
<dbReference type="KEGG" id="lant:TUM19329_04760"/>
<accession>A0A6F8T0E2</accession>
<protein>
    <submittedName>
        <fullName evidence="2">Uncharacterized protein</fullName>
    </submittedName>
</protein>